<keyword evidence="1" id="KW-0472">Membrane</keyword>
<sequence>MRQSGIKFPAVSWAAATWSAPTSVAATLMSCTVVHKAQEFYYAQRHQRVGDEKLTLYVAVCALFVVAALALWFGVRTPVARGIALGVVGFPFVLAWFSYWIVG</sequence>
<dbReference type="KEGG" id="srt:Srot_0643"/>
<dbReference type="EMBL" id="CP001958">
    <property type="protein sequence ID" value="ADG97125.1"/>
    <property type="molecule type" value="Genomic_DNA"/>
</dbReference>
<dbReference type="OrthoDB" id="9917646at2"/>
<evidence type="ECO:0000313" key="2">
    <source>
        <dbReference type="EMBL" id="ADG97125.1"/>
    </source>
</evidence>
<keyword evidence="1" id="KW-1133">Transmembrane helix</keyword>
<dbReference type="RefSeq" id="WP_013137581.1">
    <property type="nucleotide sequence ID" value="NC_014168.1"/>
</dbReference>
<evidence type="ECO:0000313" key="3">
    <source>
        <dbReference type="Proteomes" id="UP000002247"/>
    </source>
</evidence>
<keyword evidence="3" id="KW-1185">Reference proteome</keyword>
<evidence type="ECO:0000256" key="1">
    <source>
        <dbReference type="SAM" id="Phobius"/>
    </source>
</evidence>
<name>D6ZCT3_SEGRD</name>
<dbReference type="PROSITE" id="PS51257">
    <property type="entry name" value="PROKAR_LIPOPROTEIN"/>
    <property type="match status" value="1"/>
</dbReference>
<reference evidence="2 3" key="1">
    <citation type="journal article" date="2010" name="Stand. Genomic Sci.">
        <title>Complete genome sequence of Segniliparus rotundus type strain (CDC 1076).</title>
        <authorList>
            <person name="Sikorski J."/>
            <person name="Lapidus A."/>
            <person name="Copeland A."/>
            <person name="Misra M."/>
            <person name="Glavina Del Rio T."/>
            <person name="Nolan M."/>
            <person name="Lucas S."/>
            <person name="Chen F."/>
            <person name="Tice H."/>
            <person name="Cheng J.F."/>
            <person name="Jando M."/>
            <person name="Schneider S."/>
            <person name="Bruce D."/>
            <person name="Goodwin L."/>
            <person name="Pitluck S."/>
            <person name="Liolios K."/>
            <person name="Mikhailova N."/>
            <person name="Pati A."/>
            <person name="Ivanova N."/>
            <person name="Mavromatis K."/>
            <person name="Chen A."/>
            <person name="Palaniappan K."/>
            <person name="Chertkov O."/>
            <person name="Land M."/>
            <person name="Hauser L."/>
            <person name="Chang Y.J."/>
            <person name="Jeffries C.D."/>
            <person name="Brettin T."/>
            <person name="Detter J.C."/>
            <person name="Han C."/>
            <person name="Rohde M."/>
            <person name="Goker M."/>
            <person name="Bristow J."/>
            <person name="Eisen J.A."/>
            <person name="Markowitz V."/>
            <person name="Hugenholtz P."/>
            <person name="Kyrpides N.C."/>
            <person name="Klenk H.P."/>
        </authorList>
    </citation>
    <scope>NUCLEOTIDE SEQUENCE [LARGE SCALE GENOMIC DNA]</scope>
    <source>
        <strain evidence="3">ATCC BAA-972 / CDC 1076 / CIP 108378 / DSM 44985 / JCM 13578</strain>
    </source>
</reference>
<dbReference type="Proteomes" id="UP000002247">
    <property type="component" value="Chromosome"/>
</dbReference>
<dbReference type="AlphaFoldDB" id="D6ZCT3"/>
<feature type="transmembrane region" description="Helical" evidence="1">
    <location>
        <begin position="54"/>
        <end position="75"/>
    </location>
</feature>
<dbReference type="STRING" id="640132.Srot_0643"/>
<accession>D6ZCT3</accession>
<feature type="transmembrane region" description="Helical" evidence="1">
    <location>
        <begin position="82"/>
        <end position="102"/>
    </location>
</feature>
<protein>
    <submittedName>
        <fullName evidence="2">Uncharacterized protein</fullName>
    </submittedName>
</protein>
<keyword evidence="1" id="KW-0812">Transmembrane</keyword>
<organism evidence="2 3">
    <name type="scientific">Segniliparus rotundus (strain ATCC BAA-972 / CDC 1076 / CIP 108378 / DSM 44985 / JCM 13578)</name>
    <dbReference type="NCBI Taxonomy" id="640132"/>
    <lineage>
        <taxon>Bacteria</taxon>
        <taxon>Bacillati</taxon>
        <taxon>Actinomycetota</taxon>
        <taxon>Actinomycetes</taxon>
        <taxon>Mycobacteriales</taxon>
        <taxon>Segniliparaceae</taxon>
        <taxon>Segniliparus</taxon>
    </lineage>
</organism>
<dbReference type="HOGENOM" id="CLU_2397911_0_0_11"/>
<proteinExistence type="predicted"/>
<gene>
    <name evidence="2" type="ordered locus">Srot_0643</name>
</gene>